<name>A0ABP5RMS0_9ACTN</name>
<sequence length="154" mass="16787">METELRRAAFFDLGSCCRSVAGAVVSAIETHRRAGDLLILVLPDDRVPPHPYQLGLRMDLMVYARSARTPEDINQPSSLDSAKLQIVVETMARLGLDASRCFAYGHRSSGLGTLAVVGNPRVIAPDPELTRYARSRGWPLIDAPRVSPETPSSC</sequence>
<accession>A0ABP5RMS0</accession>
<dbReference type="EMBL" id="BAAATR010000035">
    <property type="protein sequence ID" value="GAA2267576.1"/>
    <property type="molecule type" value="Genomic_DNA"/>
</dbReference>
<organism evidence="1 2">
    <name type="scientific">Kitasatospora cystarginea</name>
    <dbReference type="NCBI Taxonomy" id="58350"/>
    <lineage>
        <taxon>Bacteria</taxon>
        <taxon>Bacillati</taxon>
        <taxon>Actinomycetota</taxon>
        <taxon>Actinomycetes</taxon>
        <taxon>Kitasatosporales</taxon>
        <taxon>Streptomycetaceae</taxon>
        <taxon>Kitasatospora</taxon>
    </lineage>
</organism>
<proteinExistence type="predicted"/>
<gene>
    <name evidence="1" type="ORF">GCM10010430_60950</name>
</gene>
<dbReference type="Proteomes" id="UP001500305">
    <property type="component" value="Unassembled WGS sequence"/>
</dbReference>
<reference evidence="2" key="1">
    <citation type="journal article" date="2019" name="Int. J. Syst. Evol. Microbiol.">
        <title>The Global Catalogue of Microorganisms (GCM) 10K type strain sequencing project: providing services to taxonomists for standard genome sequencing and annotation.</title>
        <authorList>
            <consortium name="The Broad Institute Genomics Platform"/>
            <consortium name="The Broad Institute Genome Sequencing Center for Infectious Disease"/>
            <person name="Wu L."/>
            <person name="Ma J."/>
        </authorList>
    </citation>
    <scope>NUCLEOTIDE SEQUENCE [LARGE SCALE GENOMIC DNA]</scope>
    <source>
        <strain evidence="2">JCM 7356</strain>
    </source>
</reference>
<dbReference type="InterPro" id="IPR023214">
    <property type="entry name" value="HAD_sf"/>
</dbReference>
<dbReference type="Gene3D" id="3.40.50.1000">
    <property type="entry name" value="HAD superfamily/HAD-like"/>
    <property type="match status" value="1"/>
</dbReference>
<keyword evidence="2" id="KW-1185">Reference proteome</keyword>
<protein>
    <submittedName>
        <fullName evidence="1">Uncharacterized protein</fullName>
    </submittedName>
</protein>
<evidence type="ECO:0000313" key="1">
    <source>
        <dbReference type="EMBL" id="GAA2267576.1"/>
    </source>
</evidence>
<dbReference type="RefSeq" id="WP_344639748.1">
    <property type="nucleotide sequence ID" value="NZ_BAAATR010000035.1"/>
</dbReference>
<evidence type="ECO:0000313" key="2">
    <source>
        <dbReference type="Proteomes" id="UP001500305"/>
    </source>
</evidence>
<comment type="caution">
    <text evidence="1">The sequence shown here is derived from an EMBL/GenBank/DDBJ whole genome shotgun (WGS) entry which is preliminary data.</text>
</comment>